<protein>
    <submittedName>
        <fullName evidence="1">Uncharacterized protein</fullName>
    </submittedName>
</protein>
<gene>
    <name evidence="1" type="ORF">F5148DRAFT_125971</name>
</gene>
<comment type="caution">
    <text evidence="1">The sequence shown here is derived from an EMBL/GenBank/DDBJ whole genome shotgun (WGS) entry which is preliminary data.</text>
</comment>
<evidence type="ECO:0000313" key="1">
    <source>
        <dbReference type="EMBL" id="KAI9512079.1"/>
    </source>
</evidence>
<reference evidence="1" key="1">
    <citation type="submission" date="2021-03" db="EMBL/GenBank/DDBJ databases">
        <title>Evolutionary priming and transition to the ectomycorrhizal habit in an iconic lineage of mushroom-forming fungi: is preadaptation a requirement?</title>
        <authorList>
            <consortium name="DOE Joint Genome Institute"/>
            <person name="Looney B.P."/>
            <person name="Miyauchi S."/>
            <person name="Morin E."/>
            <person name="Drula E."/>
            <person name="Courty P.E."/>
            <person name="Chicoki N."/>
            <person name="Fauchery L."/>
            <person name="Kohler A."/>
            <person name="Kuo A."/>
            <person name="LaButti K."/>
            <person name="Pangilinan J."/>
            <person name="Lipzen A."/>
            <person name="Riley R."/>
            <person name="Andreopoulos W."/>
            <person name="He G."/>
            <person name="Johnson J."/>
            <person name="Barry K.W."/>
            <person name="Grigoriev I.V."/>
            <person name="Nagy L."/>
            <person name="Hibbett D."/>
            <person name="Henrissat B."/>
            <person name="Matheny P.B."/>
            <person name="Labbe J."/>
            <person name="Martin A.F."/>
        </authorList>
    </citation>
    <scope>NUCLEOTIDE SEQUENCE</scope>
    <source>
        <strain evidence="1">BPL698</strain>
    </source>
</reference>
<sequence>MRSRLGGLRLPQNLLDRLDESPGSIPTSRRGHSHARGPKVSRKEARMQDRKEKKRRKAEHFSSTGTNSKRVATSPHPESPPPKRATITEQPRPRFSELKQGKKSERSNVILLPRSRQEEDEDKYIASLEAKLTSGKKSKHGAGYFEEIENDGLGDLLGDIDAITTSHSAKASRNLHLSAERDPVKSEQSEDEEDFNEEIRSAELEQWYGIQDPTFDRAIPDSLPTPVQLTSGASRYVPPHLREKLSNSTGAEGNVKLTRQLKGLLNRISEQNIATILDNIEALYREHRRHDVTSSITSFVIESISAHAALLDSYVILHAALISSLHRIVGVEFAAFFVQNVVSSYEHHYNALTLAATDEALYNFQVISCALIYDIIRSLLSVELTEFVAELLLKLLRNSGQQLRQDDPSALKDILQIVQGKISGMEKPANSRTRFMLETLTNLKNNKTKRAVAQQLRGDTAERWKKFLAGLGKSRHLVPHEPLRVSLDDLHSAETRGKWWLVGAAWSGDPLVERQESSMRTLTAQDGDANALLKLAKRQGMNTDIRRSIFVVLMSSDDYVDACERLAQLHLTEVQQREVVRVIVNCCGHEKDFNPYYALVCQHLCRTSHSYKITMQFCLWDFLRDLGETSVGGAEVLRNMKDNEGGSEVKDVSSTKMRNVAKAYAWWVAKDCVALSIFKPVDFTVLKLQTREFLSHFFHLLFANSQSSTPILSGDLSSTTRNKGPLEEVFIKATRIPALAMGLVYFLTEMKRASEEEFIQWASAVAIDTLRTGLDVIPTL</sequence>
<keyword evidence="2" id="KW-1185">Reference proteome</keyword>
<organism evidence="1 2">
    <name type="scientific">Russula earlei</name>
    <dbReference type="NCBI Taxonomy" id="71964"/>
    <lineage>
        <taxon>Eukaryota</taxon>
        <taxon>Fungi</taxon>
        <taxon>Dikarya</taxon>
        <taxon>Basidiomycota</taxon>
        <taxon>Agaricomycotina</taxon>
        <taxon>Agaricomycetes</taxon>
        <taxon>Russulales</taxon>
        <taxon>Russulaceae</taxon>
        <taxon>Russula</taxon>
    </lineage>
</organism>
<name>A0ACC0ULX8_9AGAM</name>
<dbReference type="EMBL" id="JAGFNK010000013">
    <property type="protein sequence ID" value="KAI9512079.1"/>
    <property type="molecule type" value="Genomic_DNA"/>
</dbReference>
<dbReference type="Proteomes" id="UP001207468">
    <property type="component" value="Unassembled WGS sequence"/>
</dbReference>
<proteinExistence type="predicted"/>
<accession>A0ACC0ULX8</accession>
<evidence type="ECO:0000313" key="2">
    <source>
        <dbReference type="Proteomes" id="UP001207468"/>
    </source>
</evidence>